<dbReference type="PROSITE" id="PS51323">
    <property type="entry name" value="IGFBP_N_2"/>
    <property type="match status" value="1"/>
</dbReference>
<feature type="signal peptide" evidence="6">
    <location>
        <begin position="1"/>
        <end position="21"/>
    </location>
</feature>
<evidence type="ECO:0000256" key="1">
    <source>
        <dbReference type="ARBA" id="ARBA00004613"/>
    </source>
</evidence>
<evidence type="ECO:0000313" key="8">
    <source>
        <dbReference type="Proteomes" id="UP000695022"/>
    </source>
</evidence>
<dbReference type="InterPro" id="IPR000867">
    <property type="entry name" value="IGFBP-like"/>
</dbReference>
<feature type="transmembrane region" description="Helical" evidence="5">
    <location>
        <begin position="482"/>
        <end position="505"/>
    </location>
</feature>
<dbReference type="PROSITE" id="PS51257">
    <property type="entry name" value="PROKAR_LIPOPROTEIN"/>
    <property type="match status" value="1"/>
</dbReference>
<dbReference type="Proteomes" id="UP000695022">
    <property type="component" value="Unplaced"/>
</dbReference>
<dbReference type="InterPro" id="IPR011390">
    <property type="entry name" value="IGFBP_rP_mac25"/>
</dbReference>
<comment type="subcellular location">
    <subcellularLocation>
        <location evidence="1">Secreted</location>
    </subcellularLocation>
</comment>
<evidence type="ECO:0000313" key="9">
    <source>
        <dbReference type="RefSeq" id="XP_014680298.1"/>
    </source>
</evidence>
<feature type="chain" id="PRO_5045821502" evidence="6">
    <location>
        <begin position="22"/>
        <end position="561"/>
    </location>
</feature>
<evidence type="ECO:0000256" key="3">
    <source>
        <dbReference type="ARBA" id="ARBA00022729"/>
    </source>
</evidence>
<dbReference type="Gene3D" id="4.10.40.20">
    <property type="match status" value="1"/>
</dbReference>
<dbReference type="SUPFAM" id="SSF57184">
    <property type="entry name" value="Growth factor receptor domain"/>
    <property type="match status" value="1"/>
</dbReference>
<keyword evidence="5" id="KW-0812">Transmembrane</keyword>
<keyword evidence="2" id="KW-0964">Secreted</keyword>
<evidence type="ECO:0000256" key="2">
    <source>
        <dbReference type="ARBA" id="ARBA00022525"/>
    </source>
</evidence>
<evidence type="ECO:0000256" key="5">
    <source>
        <dbReference type="SAM" id="Phobius"/>
    </source>
</evidence>
<reference evidence="9" key="1">
    <citation type="submission" date="2025-08" db="UniProtKB">
        <authorList>
            <consortium name="RefSeq"/>
        </authorList>
    </citation>
    <scope>IDENTIFICATION</scope>
</reference>
<evidence type="ECO:0000256" key="4">
    <source>
        <dbReference type="ARBA" id="ARBA00023157"/>
    </source>
</evidence>
<feature type="domain" description="IGFBP N-terminal" evidence="7">
    <location>
        <begin position="17"/>
        <end position="100"/>
    </location>
</feature>
<evidence type="ECO:0000259" key="7">
    <source>
        <dbReference type="PROSITE" id="PS51323"/>
    </source>
</evidence>
<dbReference type="InterPro" id="IPR009030">
    <property type="entry name" value="Growth_fac_rcpt_cys_sf"/>
</dbReference>
<protein>
    <submittedName>
        <fullName evidence="9">Cysteine-rich motor neuron 1 protein-like isoform X1</fullName>
    </submittedName>
</protein>
<accession>A0ABM1F777</accession>
<keyword evidence="5" id="KW-1133">Transmembrane helix</keyword>
<sequence>MARECILFFLLCLFSVTGVSCLTCKKCITEECVPSVNCTGGTVRDPCKCCMECAKVEGESCGGLHGTLGECDKGLSCNREVKHGEAVSDVDSKDGICHLEQSGSCFGCNIKNDERCYCANTGCSENNPVAFKYKDYNSCKLALEEGVTPAYGLNCSQVMCTPVPQMLCPPDSEVIETQRADADSCCPKPGRCICGECRPAVCDEPGWQEVIVRRGNSSTPGSCCDLYECKYKDEECQLPMTNCSAPDCPDDSVLVSHPAERVFTPCCTKSISCKCDQSKCTQLRCPAGQEPIGDRKPATNVPGSCCDKLDCKKVVLKYDTEASTVENLATTLIDGSQSTHESVFVRQSHPTAQGAYPELASSPPARVPSDVYDTTVQIDALPDWESHASTEAPSGVVIHQTTEVLPGVLVGQLSTTVAADVVIRPTSVAPSVLVSQLPTEEPSYTNVVSSEGVPMTEVPAILLTHLSSGDGHEDPYSNLRNFVLIVGIAVLVCVLIIVALIFCFLHQRRKVKKRYQNKPHIVSLIRAEQGSHGGNPTASYSCPIELTSCRLLVNGEPALAM</sequence>
<keyword evidence="5" id="KW-0472">Membrane</keyword>
<dbReference type="GeneID" id="106820257"/>
<dbReference type="PANTHER" id="PTHR14186">
    <property type="entry name" value="INSULIN-LIKE GROWTH FACTOR BINDING PROTEIN-RELATED"/>
    <property type="match status" value="1"/>
</dbReference>
<keyword evidence="8" id="KW-1185">Reference proteome</keyword>
<organism evidence="8 9">
    <name type="scientific">Priapulus caudatus</name>
    <name type="common">Priapulid worm</name>
    <dbReference type="NCBI Taxonomy" id="37621"/>
    <lineage>
        <taxon>Eukaryota</taxon>
        <taxon>Metazoa</taxon>
        <taxon>Ecdysozoa</taxon>
        <taxon>Scalidophora</taxon>
        <taxon>Priapulida</taxon>
        <taxon>Priapulimorpha</taxon>
        <taxon>Priapulimorphida</taxon>
        <taxon>Priapulidae</taxon>
        <taxon>Priapulus</taxon>
    </lineage>
</organism>
<keyword evidence="4" id="KW-1015">Disulfide bond</keyword>
<keyword evidence="3 6" id="KW-0732">Signal</keyword>
<evidence type="ECO:0000256" key="6">
    <source>
        <dbReference type="SAM" id="SignalP"/>
    </source>
</evidence>
<dbReference type="SMART" id="SM00121">
    <property type="entry name" value="IB"/>
    <property type="match status" value="1"/>
</dbReference>
<gene>
    <name evidence="9" type="primary">LOC106820257</name>
</gene>
<dbReference type="PANTHER" id="PTHR14186:SF20">
    <property type="entry name" value="CYSTEINE-RICH MOTOR NEURON 1 PROTEIN-LIKE"/>
    <property type="match status" value="1"/>
</dbReference>
<dbReference type="RefSeq" id="XP_014680298.1">
    <property type="nucleotide sequence ID" value="XM_014824812.1"/>
</dbReference>
<name>A0ABM1F777_PRICU</name>
<dbReference type="Pfam" id="PF00219">
    <property type="entry name" value="IGFBP"/>
    <property type="match status" value="1"/>
</dbReference>
<proteinExistence type="predicted"/>